<comment type="caution">
    <text evidence="1">The sequence shown here is derived from an EMBL/GenBank/DDBJ whole genome shotgun (WGS) entry which is preliminary data.</text>
</comment>
<name>A0A3L0VSL7_ECOLX</name>
<reference evidence="1" key="1">
    <citation type="submission" date="2018-10" db="EMBL/GenBank/DDBJ databases">
        <authorList>
            <consortium name="NARMS: The National Antimicrobial Resistance Monitoring System"/>
        </authorList>
    </citation>
    <scope>NUCLEOTIDE SEQUENCE [LARGE SCALE GENOMIC DNA]</scope>
    <source>
        <strain evidence="1">CVM N17EC0388</strain>
    </source>
</reference>
<dbReference type="NCBIfam" id="TIGR01611">
    <property type="entry name" value="tail_tube"/>
    <property type="match status" value="1"/>
</dbReference>
<sequence>MALPRKLKHLNIFQDGENWIGVAEDFTPAKLSQKFEAYRGGGMMGPANIHMGLDDGALDTSFTFGGLEADLVKRMGIAKIDGVQLRFAGSVQRDDTGEVVAVEIVQRGRFKEIDRGTLKTGDNSQSKISMVNTYYKETMNGVVLCEIDLLNMIWIVDGVDLMAEHRKAIGL</sequence>
<dbReference type="EMBL" id="RNRV01000001">
    <property type="protein sequence ID" value="MHO02912.1"/>
    <property type="molecule type" value="Genomic_DNA"/>
</dbReference>
<gene>
    <name evidence="1" type="ORF">D9F05_00695</name>
</gene>
<dbReference type="Pfam" id="PF04985">
    <property type="entry name" value="Phage_tube"/>
    <property type="match status" value="1"/>
</dbReference>
<evidence type="ECO:0000313" key="1">
    <source>
        <dbReference type="EMBL" id="MHO02912.1"/>
    </source>
</evidence>
<accession>A0A3L0VSL7</accession>
<dbReference type="AlphaFoldDB" id="A0A3L0VSL7"/>
<proteinExistence type="predicted"/>
<organism evidence="1">
    <name type="scientific">Escherichia coli</name>
    <dbReference type="NCBI Taxonomy" id="562"/>
    <lineage>
        <taxon>Bacteria</taxon>
        <taxon>Pseudomonadati</taxon>
        <taxon>Pseudomonadota</taxon>
        <taxon>Gammaproteobacteria</taxon>
        <taxon>Enterobacterales</taxon>
        <taxon>Enterobacteriaceae</taxon>
        <taxon>Escherichia</taxon>
    </lineage>
</organism>
<dbReference type="InterPro" id="IPR006498">
    <property type="entry name" value="Tail_tube"/>
</dbReference>
<protein>
    <submittedName>
        <fullName evidence="1">Phage major tail tube protein</fullName>
    </submittedName>
</protein>